<comment type="similarity">
    <text evidence="1 4">Belongs to the short-chain dehydrogenases/reductases (SDR) family.</text>
</comment>
<protein>
    <submittedName>
        <fullName evidence="5">Uncharacterized protein</fullName>
    </submittedName>
</protein>
<evidence type="ECO:0000256" key="2">
    <source>
        <dbReference type="ARBA" id="ARBA00022857"/>
    </source>
</evidence>
<dbReference type="GO" id="GO:0019433">
    <property type="term" value="P:triglyceride catabolic process"/>
    <property type="evidence" value="ECO:0007669"/>
    <property type="project" value="TreeGrafter"/>
</dbReference>
<dbReference type="OMA" id="GGTPDWF"/>
<dbReference type="CDD" id="cd05374">
    <property type="entry name" value="17beta-HSD-like_SDR_c"/>
    <property type="match status" value="1"/>
</dbReference>
<dbReference type="OrthoDB" id="2102561at2759"/>
<evidence type="ECO:0000256" key="1">
    <source>
        <dbReference type="ARBA" id="ARBA00006484"/>
    </source>
</evidence>
<dbReference type="InterPro" id="IPR036291">
    <property type="entry name" value="NAD(P)-bd_dom_sf"/>
</dbReference>
<dbReference type="AlphaFoldDB" id="A0A074YFP3"/>
<dbReference type="GO" id="GO:0006654">
    <property type="term" value="P:phosphatidic acid biosynthetic process"/>
    <property type="evidence" value="ECO:0007669"/>
    <property type="project" value="TreeGrafter"/>
</dbReference>
<keyword evidence="3" id="KW-0560">Oxidoreductase</keyword>
<dbReference type="RefSeq" id="XP_013341368.1">
    <property type="nucleotide sequence ID" value="XM_013485914.1"/>
</dbReference>
<dbReference type="PANTHER" id="PTHR44169">
    <property type="entry name" value="NADPH-DEPENDENT 1-ACYLDIHYDROXYACETONE PHOSPHATE REDUCTASE"/>
    <property type="match status" value="1"/>
</dbReference>
<dbReference type="GO" id="GO:0000140">
    <property type="term" value="F:acylglycerone-phosphate reductase (NADP+) activity"/>
    <property type="evidence" value="ECO:0007669"/>
    <property type="project" value="TreeGrafter"/>
</dbReference>
<dbReference type="InterPro" id="IPR002347">
    <property type="entry name" value="SDR_fam"/>
</dbReference>
<dbReference type="GeneID" id="25367180"/>
<proteinExistence type="inferred from homology"/>
<dbReference type="InParanoid" id="A0A074YFP3"/>
<sequence length="292" mass="32808">MSVDSRKTVLITGTNEGGIGNALAREFHAKGLRVFATARKTHDIEDLSLLGIETFSLEVHKPESILKLKNVISEMTGGALDILINNAGRNYTIPALDLDLEEVQDLFNVNVFSVMRMCQAFAPLIIRAKGIIAQIGSLSGFMPHVFGSAYNASKAALHSYSNTLRVELKPFGASVIILYTGGVQSRIARQERSLPEDSLYLPANEGYLKRMTHTQQNAMPTDKYAKSVVSQLLVEKPKSWIWEGSYIWLMWTFWTFMPKHFLDNLFTGMFALNKLSRDEALAQLNRDQKYRD</sequence>
<evidence type="ECO:0000256" key="3">
    <source>
        <dbReference type="ARBA" id="ARBA00023002"/>
    </source>
</evidence>
<evidence type="ECO:0000313" key="5">
    <source>
        <dbReference type="EMBL" id="KEQ92917.1"/>
    </source>
</evidence>
<dbReference type="SUPFAM" id="SSF51735">
    <property type="entry name" value="NAD(P)-binding Rossmann-fold domains"/>
    <property type="match status" value="1"/>
</dbReference>
<dbReference type="InterPro" id="IPR020904">
    <property type="entry name" value="Sc_DH/Rdtase_CS"/>
</dbReference>
<keyword evidence="6" id="KW-1185">Reference proteome</keyword>
<evidence type="ECO:0000256" key="4">
    <source>
        <dbReference type="RuleBase" id="RU000363"/>
    </source>
</evidence>
<evidence type="ECO:0000313" key="6">
    <source>
        <dbReference type="Proteomes" id="UP000030641"/>
    </source>
</evidence>
<dbReference type="GO" id="GO:0005811">
    <property type="term" value="C:lipid droplet"/>
    <property type="evidence" value="ECO:0007669"/>
    <property type="project" value="TreeGrafter"/>
</dbReference>
<dbReference type="Gene3D" id="3.40.50.720">
    <property type="entry name" value="NAD(P)-binding Rossmann-like Domain"/>
    <property type="match status" value="1"/>
</dbReference>
<dbReference type="Pfam" id="PF00106">
    <property type="entry name" value="adh_short"/>
    <property type="match status" value="1"/>
</dbReference>
<dbReference type="GO" id="GO:0005783">
    <property type="term" value="C:endoplasmic reticulum"/>
    <property type="evidence" value="ECO:0007669"/>
    <property type="project" value="TreeGrafter"/>
</dbReference>
<keyword evidence="2" id="KW-0521">NADP</keyword>
<dbReference type="PRINTS" id="PR00080">
    <property type="entry name" value="SDRFAMILY"/>
</dbReference>
<accession>A0A074YFP3</accession>
<dbReference type="PANTHER" id="PTHR44169:SF6">
    <property type="entry name" value="NADPH-DEPENDENT 1-ACYLDIHYDROXYACETONE PHOSPHATE REDUCTASE"/>
    <property type="match status" value="1"/>
</dbReference>
<organism evidence="5 6">
    <name type="scientific">Aureobasidium subglaciale (strain EXF-2481)</name>
    <name type="common">Aureobasidium pullulans var. subglaciale</name>
    <dbReference type="NCBI Taxonomy" id="1043005"/>
    <lineage>
        <taxon>Eukaryota</taxon>
        <taxon>Fungi</taxon>
        <taxon>Dikarya</taxon>
        <taxon>Ascomycota</taxon>
        <taxon>Pezizomycotina</taxon>
        <taxon>Dothideomycetes</taxon>
        <taxon>Dothideomycetidae</taxon>
        <taxon>Dothideales</taxon>
        <taxon>Saccotheciaceae</taxon>
        <taxon>Aureobasidium</taxon>
    </lineage>
</organism>
<dbReference type="GO" id="GO:0004806">
    <property type="term" value="F:triacylglycerol lipase activity"/>
    <property type="evidence" value="ECO:0007669"/>
    <property type="project" value="TreeGrafter"/>
</dbReference>
<dbReference type="FunCoup" id="A0A074YFP3">
    <property type="interactions" value="253"/>
</dbReference>
<dbReference type="HOGENOM" id="CLU_010194_2_9_1"/>
<dbReference type="PROSITE" id="PS00061">
    <property type="entry name" value="ADH_SHORT"/>
    <property type="match status" value="1"/>
</dbReference>
<dbReference type="FunFam" id="3.40.50.720:FF:000261">
    <property type="entry name" value="NADPH-dependent 1-acyldihydroxyacetone phosphate reductase"/>
    <property type="match status" value="1"/>
</dbReference>
<dbReference type="PRINTS" id="PR00081">
    <property type="entry name" value="GDHRDH"/>
</dbReference>
<dbReference type="Proteomes" id="UP000030641">
    <property type="component" value="Unassembled WGS sequence"/>
</dbReference>
<reference evidence="5 6" key="1">
    <citation type="journal article" date="2014" name="BMC Genomics">
        <title>Genome sequencing of four Aureobasidium pullulans varieties: biotechnological potential, stress tolerance, and description of new species.</title>
        <authorList>
            <person name="Gostin Ar C."/>
            <person name="Ohm R.A."/>
            <person name="Kogej T."/>
            <person name="Sonjak S."/>
            <person name="Turk M."/>
            <person name="Zajc J."/>
            <person name="Zalar P."/>
            <person name="Grube M."/>
            <person name="Sun H."/>
            <person name="Han J."/>
            <person name="Sharma A."/>
            <person name="Chiniquy J."/>
            <person name="Ngan C.Y."/>
            <person name="Lipzen A."/>
            <person name="Barry K."/>
            <person name="Grigoriev I.V."/>
            <person name="Gunde-Cimerman N."/>
        </authorList>
    </citation>
    <scope>NUCLEOTIDE SEQUENCE [LARGE SCALE GENOMIC DNA]</scope>
    <source>
        <strain evidence="5 6">EXF-2481</strain>
    </source>
</reference>
<dbReference type="EMBL" id="KL584768">
    <property type="protein sequence ID" value="KEQ92917.1"/>
    <property type="molecule type" value="Genomic_DNA"/>
</dbReference>
<dbReference type="STRING" id="1043005.A0A074YFP3"/>
<gene>
    <name evidence="5" type="ORF">AUEXF2481DRAFT_42613</name>
</gene>
<name>A0A074YFP3_AURSE</name>